<evidence type="ECO:0000256" key="9">
    <source>
        <dbReference type="SAM" id="Phobius"/>
    </source>
</evidence>
<feature type="region of interest" description="Disordered" evidence="8">
    <location>
        <begin position="680"/>
        <end position="709"/>
    </location>
</feature>
<evidence type="ECO:0000256" key="8">
    <source>
        <dbReference type="SAM" id="MobiDB-lite"/>
    </source>
</evidence>
<evidence type="ECO:0000256" key="4">
    <source>
        <dbReference type="ARBA" id="ARBA00022692"/>
    </source>
</evidence>
<protein>
    <submittedName>
        <fullName evidence="11">Relaxase/Mobilization nuclease domain</fullName>
    </submittedName>
</protein>
<dbReference type="InterPro" id="IPR003688">
    <property type="entry name" value="TraG/VirD4"/>
</dbReference>
<organism evidence="11 12">
    <name type="scientific">Pleodorina starrii</name>
    <dbReference type="NCBI Taxonomy" id="330485"/>
    <lineage>
        <taxon>Eukaryota</taxon>
        <taxon>Viridiplantae</taxon>
        <taxon>Chlorophyta</taxon>
        <taxon>core chlorophytes</taxon>
        <taxon>Chlorophyceae</taxon>
        <taxon>CS clade</taxon>
        <taxon>Chlamydomonadales</taxon>
        <taxon>Volvocaceae</taxon>
        <taxon>Pleodorina</taxon>
    </lineage>
</organism>
<evidence type="ECO:0000256" key="6">
    <source>
        <dbReference type="ARBA" id="ARBA00023136"/>
    </source>
</evidence>
<dbReference type="Proteomes" id="UP001165080">
    <property type="component" value="Unassembled WGS sequence"/>
</dbReference>
<comment type="caution">
    <text evidence="11">The sequence shown here is derived from an EMBL/GenBank/DDBJ whole genome shotgun (WGS) entry which is preliminary data.</text>
</comment>
<dbReference type="GO" id="GO:0005886">
    <property type="term" value="C:plasma membrane"/>
    <property type="evidence" value="ECO:0007669"/>
    <property type="project" value="UniProtKB-SubCell"/>
</dbReference>
<evidence type="ECO:0000256" key="3">
    <source>
        <dbReference type="ARBA" id="ARBA00022475"/>
    </source>
</evidence>
<accession>A0A9W6C645</accession>
<keyword evidence="3" id="KW-1003">Cell membrane</keyword>
<feature type="compositionally biased region" description="Basic and acidic residues" evidence="8">
    <location>
        <begin position="688"/>
        <end position="698"/>
    </location>
</feature>
<dbReference type="EMBL" id="BRXU01000078">
    <property type="protein sequence ID" value="GLC62946.1"/>
    <property type="molecule type" value="Genomic_DNA"/>
</dbReference>
<name>A0A9W6C645_9CHLO</name>
<dbReference type="Pfam" id="PF03432">
    <property type="entry name" value="Relaxase"/>
    <property type="match status" value="1"/>
</dbReference>
<keyword evidence="6 9" id="KW-0472">Membrane</keyword>
<evidence type="ECO:0000256" key="7">
    <source>
        <dbReference type="SAM" id="Coils"/>
    </source>
</evidence>
<evidence type="ECO:0000313" key="11">
    <source>
        <dbReference type="EMBL" id="GLC62946.1"/>
    </source>
</evidence>
<dbReference type="Gene3D" id="3.40.50.300">
    <property type="entry name" value="P-loop containing nucleotide triphosphate hydrolases"/>
    <property type="match status" value="1"/>
</dbReference>
<evidence type="ECO:0000256" key="1">
    <source>
        <dbReference type="ARBA" id="ARBA00004651"/>
    </source>
</evidence>
<dbReference type="Gene3D" id="1.10.10.60">
    <property type="entry name" value="Homeodomain-like"/>
    <property type="match status" value="1"/>
</dbReference>
<evidence type="ECO:0000313" key="12">
    <source>
        <dbReference type="Proteomes" id="UP001165080"/>
    </source>
</evidence>
<sequence>MAGRTKKITPADEKKIVASVRAGVPVAVLAKTYGVTRPTIYRAVRSFHDKAKVSDTNTAPVSFTVNRDSLLAFDAFTGRLGLKSRADALRRVCCVPAGFLEPDPDLADALRDVARELSAIGRNVNQLVATKNYEVRRGEKLKLTKPQQQVLSDLLDHIDRVSTQVREMEGKRASETFRRFVAGMKGMARAAQGASPAFFKMIRTGGCASKGQLTSQFSYLFSKSVDVHDSRGLLDGEKRLTPEQIERAVARWTDDWRGQMNAARTSHMVMSFPRDAKSQHVSMIAGEICKEKLGGRFDYMIAVHTDSPNKNPHAHIIVNRRGREPGDYFTLRQGTEYTYEAFKEAMVDHAARYGIQLEATSRLQRGHIHYPPTDGAWRRAQEKAATTGAAFEAPSGTPRVGDALRRATDEVRDWSLRYRELASFASQSNMQDLATAFEKASAVLSQGGVILAKGDAYMSVEEDFDKAAANLRRAVDDAEVRIADAAPNHRPAMERKLAEALSSVEHLQPLGARSRDLSEAASAEGIYSAQNVGGVNSRFALEGRDKLALALDGTGINPVEVEARMRLGANSAALETRWVQQDLQAVADLRGLDLRDEAQLEQAIAVVDHAYDRVAADYGVDDAIHQRAAAQRGVSHEQGVNNVHPIREQLNEAGQVDAGPDAKGQLERSREAEALEYAPGTSIGSRDGIGRDHSDLRQHASPVGADDERKLREAVEKALTREELAALKNGDASVLRGVGDRQDQLTIARDYLRATNDPGAQQGIERVNDALTAERDREAAMSKLHIPGGVLLFALVGTSLAYVVGTGFLSFRYGFNGEYLDWTWIATGYFALKNNDPQAFRIINLIWGGFIILSLLFSAQVLTDKLTTFGRADWQSRRQLRANKFFEKPGRGFVVAKMGSPKSRAKFLCSAFFPHCLMVAPTGSGKGIGFVVPNLLLSTGSAVVLDVKGENFELTSRHRRAMGDKVWRFAPLDWGKPSHRYNPLDRITALPDPDQRQMEIRLLAELFLQTEDDSMKGLLDGGIDLFVACGIFAMERNKATLGEIYRLASAGGDKQKQYLIYADKVKSPAAKLMFERLASTNDRTLTSYLSLLMTSGLSLWSNPAIDRATETSDFSFHDFRRTPQTAYFIAPPHDKIKALAPLVRLFFSDLLSSLHTHEPGEDEPWPVMIMLDEFDMLGRMPIVADSIKTLRSYGGNLAIVTQTIPALDKIYGEDTRLSLQGGAGVKIYLAPADPRTKAELSAAVGKTTKKVTARSKTIGKGPFQGTNISERTEDRDLLTEDDAGRLGENTVVIIANGQHPIKATRIKYFEDRVLKPIFLAQKGPLPAPDPKDAAIRDLQGNLVRAVAQIDDLSNQVQTIAQQRSRIRPVLPEGPFGQVQNKENGDDNSGSSRDALNESVQKPRVPKRMRKVNMSIRPDDLVGSGDDNVRALIQTTVKVDKITPDDDGAAVAAAE</sequence>
<dbReference type="CDD" id="cd00569">
    <property type="entry name" value="HTH_Hin_like"/>
    <property type="match status" value="1"/>
</dbReference>
<gene>
    <name evidence="11" type="primary">PLESTB004090</name>
    <name evidence="11" type="ORF">PLESTB_001962900</name>
</gene>
<keyword evidence="4 9" id="KW-0812">Transmembrane</keyword>
<dbReference type="CDD" id="cd01127">
    <property type="entry name" value="TrwB_TraG_TraD_VirD4"/>
    <property type="match status" value="2"/>
</dbReference>
<dbReference type="SUPFAM" id="SSF52540">
    <property type="entry name" value="P-loop containing nucleoside triphosphate hydrolases"/>
    <property type="match status" value="1"/>
</dbReference>
<comment type="similarity">
    <text evidence="2">Belongs to the VirD4/TraG family.</text>
</comment>
<feature type="coiled-coil region" evidence="7">
    <location>
        <begin position="1335"/>
        <end position="1362"/>
    </location>
</feature>
<dbReference type="InterPro" id="IPR027417">
    <property type="entry name" value="P-loop_NTPase"/>
</dbReference>
<feature type="compositionally biased region" description="Polar residues" evidence="8">
    <location>
        <begin position="1377"/>
        <end position="1399"/>
    </location>
</feature>
<dbReference type="PANTHER" id="PTHR37937">
    <property type="entry name" value="CONJUGATIVE TRANSFER: DNA TRANSPORT"/>
    <property type="match status" value="1"/>
</dbReference>
<keyword evidence="5 9" id="KW-1133">Transmembrane helix</keyword>
<keyword evidence="7" id="KW-0175">Coiled coil</keyword>
<comment type="subcellular location">
    <subcellularLocation>
        <location evidence="1">Cell membrane</location>
        <topology evidence="1">Multi-pass membrane protein</topology>
    </subcellularLocation>
</comment>
<dbReference type="InterPro" id="IPR005094">
    <property type="entry name" value="Endonuclease_MobA/VirD2"/>
</dbReference>
<feature type="transmembrane region" description="Helical" evidence="9">
    <location>
        <begin position="790"/>
        <end position="811"/>
    </location>
</feature>
<proteinExistence type="inferred from homology"/>
<dbReference type="Pfam" id="PF02534">
    <property type="entry name" value="T4SS-DNA_transf"/>
    <property type="match status" value="1"/>
</dbReference>
<feature type="region of interest" description="Disordered" evidence="8">
    <location>
        <begin position="1369"/>
        <end position="1410"/>
    </location>
</feature>
<dbReference type="PANTHER" id="PTHR37937:SF1">
    <property type="entry name" value="CONJUGATIVE TRANSFER: DNA TRANSPORT"/>
    <property type="match status" value="1"/>
</dbReference>
<evidence type="ECO:0000256" key="2">
    <source>
        <dbReference type="ARBA" id="ARBA00008806"/>
    </source>
</evidence>
<keyword evidence="12" id="KW-1185">Reference proteome</keyword>
<evidence type="ECO:0000256" key="5">
    <source>
        <dbReference type="ARBA" id="ARBA00022989"/>
    </source>
</evidence>
<feature type="transmembrane region" description="Helical" evidence="9">
    <location>
        <begin position="842"/>
        <end position="862"/>
    </location>
</feature>
<dbReference type="InterPro" id="IPR051539">
    <property type="entry name" value="T4SS-coupling_protein"/>
</dbReference>
<evidence type="ECO:0000259" key="10">
    <source>
        <dbReference type="Pfam" id="PF03432"/>
    </source>
</evidence>
<feature type="domain" description="MobA/VirD2-like nuclease" evidence="10">
    <location>
        <begin position="240"/>
        <end position="333"/>
    </location>
</feature>
<reference evidence="11 12" key="1">
    <citation type="journal article" date="2023" name="Commun. Biol.">
        <title>Reorganization of the ancestral sex-determining regions during the evolution of trioecy in Pleodorina starrii.</title>
        <authorList>
            <person name="Takahashi K."/>
            <person name="Suzuki S."/>
            <person name="Kawai-Toyooka H."/>
            <person name="Yamamoto K."/>
            <person name="Hamaji T."/>
            <person name="Ootsuki R."/>
            <person name="Yamaguchi H."/>
            <person name="Kawachi M."/>
            <person name="Higashiyama T."/>
            <person name="Nozaki H."/>
        </authorList>
    </citation>
    <scope>NUCLEOTIDE SEQUENCE [LARGE SCALE GENOMIC DNA]</scope>
    <source>
        <strain evidence="11 12">NIES-4479</strain>
    </source>
</reference>